<gene>
    <name evidence="10" type="primary">gltX</name>
    <name evidence="13" type="ORF">SAMN02745704_00381</name>
</gene>
<dbReference type="STRING" id="1121449.SAMN02745704_00381"/>
<dbReference type="GO" id="GO:0005524">
    <property type="term" value="F:ATP binding"/>
    <property type="evidence" value="ECO:0007669"/>
    <property type="project" value="UniProtKB-UniRule"/>
</dbReference>
<comment type="similarity">
    <text evidence="2 10">Belongs to the class-I aminoacyl-tRNA synthetase family. Glutamate--tRNA ligase type 1 subfamily.</text>
</comment>
<dbReference type="InterPro" id="IPR020058">
    <property type="entry name" value="Glu/Gln-tRNA-synth_Ib_cat-dom"/>
</dbReference>
<evidence type="ECO:0000259" key="12">
    <source>
        <dbReference type="Pfam" id="PF19269"/>
    </source>
</evidence>
<dbReference type="PRINTS" id="PR00987">
    <property type="entry name" value="TRNASYNTHGLU"/>
</dbReference>
<evidence type="ECO:0000256" key="4">
    <source>
        <dbReference type="ARBA" id="ARBA00022490"/>
    </source>
</evidence>
<comment type="subunit">
    <text evidence="3 10">Monomer.</text>
</comment>
<dbReference type="Pfam" id="PF19269">
    <property type="entry name" value="Anticodon_2"/>
    <property type="match status" value="1"/>
</dbReference>
<dbReference type="PROSITE" id="PS00178">
    <property type="entry name" value="AA_TRNA_LIGASE_I"/>
    <property type="match status" value="1"/>
</dbReference>
<comment type="cofactor">
    <cofactor evidence="10">
        <name>Zn(2+)</name>
        <dbReference type="ChEBI" id="CHEBI:29105"/>
    </cofactor>
    <text evidence="10">Binds 1 zinc ion per subunit.</text>
</comment>
<dbReference type="GO" id="GO:0004818">
    <property type="term" value="F:glutamate-tRNA ligase activity"/>
    <property type="evidence" value="ECO:0007669"/>
    <property type="project" value="UniProtKB-UniRule"/>
</dbReference>
<dbReference type="InterPro" id="IPR001412">
    <property type="entry name" value="aa-tRNA-synth_I_CS"/>
</dbReference>
<dbReference type="NCBIfam" id="NF004314">
    <property type="entry name" value="PRK05710.1-3"/>
    <property type="match status" value="1"/>
</dbReference>
<feature type="binding site" evidence="10">
    <location>
        <position position="239"/>
    </location>
    <ligand>
        <name>ATP</name>
        <dbReference type="ChEBI" id="CHEBI:30616"/>
    </ligand>
</feature>
<dbReference type="InterPro" id="IPR020751">
    <property type="entry name" value="aa-tRNA-synth_I_codon-bd_sub2"/>
</dbReference>
<feature type="domain" description="Aminoacyl-tRNA synthetase class I anticodon-binding" evidence="12">
    <location>
        <begin position="319"/>
        <end position="464"/>
    </location>
</feature>
<dbReference type="GO" id="GO:0005829">
    <property type="term" value="C:cytosol"/>
    <property type="evidence" value="ECO:0007669"/>
    <property type="project" value="TreeGrafter"/>
</dbReference>
<comment type="subcellular location">
    <subcellularLocation>
        <location evidence="1 10">Cytoplasm</location>
    </subcellularLocation>
</comment>
<keyword evidence="10" id="KW-0479">Metal-binding</keyword>
<dbReference type="GO" id="GO:0006424">
    <property type="term" value="P:glutamyl-tRNA aminoacylation"/>
    <property type="evidence" value="ECO:0007669"/>
    <property type="project" value="UniProtKB-UniRule"/>
</dbReference>
<dbReference type="OrthoDB" id="9807503at2"/>
<dbReference type="Gene3D" id="3.40.50.620">
    <property type="entry name" value="HUPs"/>
    <property type="match status" value="1"/>
</dbReference>
<dbReference type="Proteomes" id="UP000190027">
    <property type="component" value="Unassembled WGS sequence"/>
</dbReference>
<dbReference type="EMBL" id="FUYC01000001">
    <property type="protein sequence ID" value="SKA72425.1"/>
    <property type="molecule type" value="Genomic_DNA"/>
</dbReference>
<dbReference type="PANTHER" id="PTHR43311:SF2">
    <property type="entry name" value="GLUTAMATE--TRNA LIGASE, MITOCHONDRIAL-RELATED"/>
    <property type="match status" value="1"/>
</dbReference>
<evidence type="ECO:0000256" key="3">
    <source>
        <dbReference type="ARBA" id="ARBA00011245"/>
    </source>
</evidence>
<dbReference type="InterPro" id="IPR004527">
    <property type="entry name" value="Glu-tRNA-ligase_bac/mito"/>
</dbReference>
<keyword evidence="10" id="KW-0862">Zinc</keyword>
<dbReference type="AlphaFoldDB" id="A0A1T4W5W0"/>
<proteinExistence type="inferred from homology"/>
<feature type="binding site" evidence="10">
    <location>
        <position position="128"/>
    </location>
    <ligand>
        <name>Zn(2+)</name>
        <dbReference type="ChEBI" id="CHEBI:29105"/>
    </ligand>
</feature>
<keyword evidence="14" id="KW-1185">Reference proteome</keyword>
<evidence type="ECO:0000313" key="13">
    <source>
        <dbReference type="EMBL" id="SKA72425.1"/>
    </source>
</evidence>
<dbReference type="InterPro" id="IPR033910">
    <property type="entry name" value="GluRS_core"/>
</dbReference>
<reference evidence="13 14" key="1">
    <citation type="submission" date="2017-02" db="EMBL/GenBank/DDBJ databases">
        <authorList>
            <person name="Peterson S.W."/>
        </authorList>
    </citation>
    <scope>NUCLEOTIDE SEQUENCE [LARGE SCALE GENOMIC DNA]</scope>
    <source>
        <strain evidence="13 14">DSM 16080</strain>
    </source>
</reference>
<evidence type="ECO:0000256" key="7">
    <source>
        <dbReference type="ARBA" id="ARBA00022840"/>
    </source>
</evidence>
<feature type="binding site" evidence="10">
    <location>
        <position position="101"/>
    </location>
    <ligand>
        <name>Zn(2+)</name>
        <dbReference type="ChEBI" id="CHEBI:29105"/>
    </ligand>
</feature>
<evidence type="ECO:0000256" key="9">
    <source>
        <dbReference type="ARBA" id="ARBA00023146"/>
    </source>
</evidence>
<feature type="short sequence motif" description="'HIGH' region" evidence="10">
    <location>
        <begin position="10"/>
        <end position="20"/>
    </location>
</feature>
<evidence type="ECO:0000259" key="11">
    <source>
        <dbReference type="Pfam" id="PF00749"/>
    </source>
</evidence>
<dbReference type="RefSeq" id="WP_078715948.1">
    <property type="nucleotide sequence ID" value="NZ_FUYC01000001.1"/>
</dbReference>
<sequence>MSEVVTRFAPSPTGFLHIGGARTALFSYLLAKSQGGRFLLRIEDTDRERSTPEATQAILDAMQWLDLPSDGEIVYQHARQDRHNEIIDQLLASGNAYYCDCSKEQVDAMRERARAEGKKPKYDGTCRERGLEAGEGRVVRLKTPLQGSVAYNDQVKGPIAVSCEEMDDMILRRSDGTPTYNLAVVVDDHDMGVTHVLRGDDHVNNTPRQILIYRAMDWDVPEFGHVPMILGPDKKKLSKRHGALSVMEYEAMGYLPEAVVNYLARLGWSHGDQEVFHREELHALFSLDNLGSSPSVFDTKKLEWLNAQYIMEADPDRLTDLVMDVIRAEVGDDQAQALDRAMLRKAVPLLQPRAKTLVDMAEAARFFLVDAAYVQYEEKAVKKFLTAESLSLLAEYTDALREHENFSEEALEEMTKTFVESRGLKFKAIAQPIRVSITGRTASPGLFETMVVLGRDQTLARLNRVQDFGL</sequence>
<dbReference type="SUPFAM" id="SSF48163">
    <property type="entry name" value="An anticodon-binding domain of class I aminoacyl-tRNA synthetases"/>
    <property type="match status" value="1"/>
</dbReference>
<dbReference type="InterPro" id="IPR049940">
    <property type="entry name" value="GluQ/Sye"/>
</dbReference>
<keyword evidence="7 10" id="KW-0067">ATP-binding</keyword>
<feature type="binding site" evidence="10">
    <location>
        <position position="126"/>
    </location>
    <ligand>
        <name>Zn(2+)</name>
        <dbReference type="ChEBI" id="CHEBI:29105"/>
    </ligand>
</feature>
<evidence type="ECO:0000256" key="2">
    <source>
        <dbReference type="ARBA" id="ARBA00007894"/>
    </source>
</evidence>
<dbReference type="FunFam" id="3.40.50.620:FF:000007">
    <property type="entry name" value="Glutamate--tRNA ligase"/>
    <property type="match status" value="1"/>
</dbReference>
<dbReference type="InterPro" id="IPR014729">
    <property type="entry name" value="Rossmann-like_a/b/a_fold"/>
</dbReference>
<protein>
    <recommendedName>
        <fullName evidence="10">Glutamate--tRNA ligase</fullName>
        <ecNumber evidence="10">6.1.1.17</ecNumber>
    </recommendedName>
    <alternativeName>
        <fullName evidence="10">Glutamyl-tRNA synthetase</fullName>
        <shortName evidence="10">GluRS</shortName>
    </alternativeName>
</protein>
<feature type="short sequence motif" description="'KMSKS' region" evidence="10">
    <location>
        <begin position="236"/>
        <end position="240"/>
    </location>
</feature>
<evidence type="ECO:0000256" key="6">
    <source>
        <dbReference type="ARBA" id="ARBA00022741"/>
    </source>
</evidence>
<dbReference type="GO" id="GO:0008270">
    <property type="term" value="F:zinc ion binding"/>
    <property type="evidence" value="ECO:0007669"/>
    <property type="project" value="UniProtKB-UniRule"/>
</dbReference>
<keyword evidence="5 10" id="KW-0436">Ligase</keyword>
<dbReference type="HAMAP" id="MF_00022">
    <property type="entry name" value="Glu_tRNA_synth_type1"/>
    <property type="match status" value="1"/>
</dbReference>
<dbReference type="SUPFAM" id="SSF52374">
    <property type="entry name" value="Nucleotidylyl transferase"/>
    <property type="match status" value="1"/>
</dbReference>
<dbReference type="EC" id="6.1.1.17" evidence="10"/>
<evidence type="ECO:0000256" key="1">
    <source>
        <dbReference type="ARBA" id="ARBA00004496"/>
    </source>
</evidence>
<dbReference type="PANTHER" id="PTHR43311">
    <property type="entry name" value="GLUTAMATE--TRNA LIGASE"/>
    <property type="match status" value="1"/>
</dbReference>
<evidence type="ECO:0000256" key="10">
    <source>
        <dbReference type="HAMAP-Rule" id="MF_00022"/>
    </source>
</evidence>
<evidence type="ECO:0000256" key="8">
    <source>
        <dbReference type="ARBA" id="ARBA00022917"/>
    </source>
</evidence>
<name>A0A1T4W5W0_9BACT</name>
<keyword evidence="6 10" id="KW-0547">Nucleotide-binding</keyword>
<accession>A0A1T4W5W0</accession>
<comment type="catalytic activity">
    <reaction evidence="10">
        <text>tRNA(Glu) + L-glutamate + ATP = L-glutamyl-tRNA(Glu) + AMP + diphosphate</text>
        <dbReference type="Rhea" id="RHEA:23540"/>
        <dbReference type="Rhea" id="RHEA-COMP:9663"/>
        <dbReference type="Rhea" id="RHEA-COMP:9680"/>
        <dbReference type="ChEBI" id="CHEBI:29985"/>
        <dbReference type="ChEBI" id="CHEBI:30616"/>
        <dbReference type="ChEBI" id="CHEBI:33019"/>
        <dbReference type="ChEBI" id="CHEBI:78442"/>
        <dbReference type="ChEBI" id="CHEBI:78520"/>
        <dbReference type="ChEBI" id="CHEBI:456215"/>
        <dbReference type="EC" id="6.1.1.17"/>
    </reaction>
</comment>
<dbReference type="InterPro" id="IPR045462">
    <property type="entry name" value="aa-tRNA-synth_I_cd-bd"/>
</dbReference>
<feature type="binding site" evidence="10">
    <location>
        <position position="99"/>
    </location>
    <ligand>
        <name>Zn(2+)</name>
        <dbReference type="ChEBI" id="CHEBI:29105"/>
    </ligand>
</feature>
<dbReference type="InterPro" id="IPR000924">
    <property type="entry name" value="Glu/Gln-tRNA-synth"/>
</dbReference>
<evidence type="ECO:0000313" key="14">
    <source>
        <dbReference type="Proteomes" id="UP000190027"/>
    </source>
</evidence>
<keyword evidence="4 10" id="KW-0963">Cytoplasm</keyword>
<dbReference type="Gene3D" id="1.10.10.350">
    <property type="match status" value="1"/>
</dbReference>
<organism evidence="13 14">
    <name type="scientific">Paucidesulfovibrio gracilis DSM 16080</name>
    <dbReference type="NCBI Taxonomy" id="1121449"/>
    <lineage>
        <taxon>Bacteria</taxon>
        <taxon>Pseudomonadati</taxon>
        <taxon>Thermodesulfobacteriota</taxon>
        <taxon>Desulfovibrionia</taxon>
        <taxon>Desulfovibrionales</taxon>
        <taxon>Desulfovibrionaceae</taxon>
        <taxon>Paucidesulfovibrio</taxon>
    </lineage>
</organism>
<comment type="function">
    <text evidence="10">Catalyzes the attachment of glutamate to tRNA(Glu) in a two-step reaction: glutamate is first activated by ATP to form Glu-AMP and then transferred to the acceptor end of tRNA(Glu).</text>
</comment>
<keyword evidence="8 10" id="KW-0648">Protein biosynthesis</keyword>
<dbReference type="CDD" id="cd00808">
    <property type="entry name" value="GluRS_core"/>
    <property type="match status" value="1"/>
</dbReference>
<keyword evidence="9 10" id="KW-0030">Aminoacyl-tRNA synthetase</keyword>
<dbReference type="NCBIfam" id="TIGR00464">
    <property type="entry name" value="gltX_bact"/>
    <property type="match status" value="1"/>
</dbReference>
<dbReference type="Pfam" id="PF00749">
    <property type="entry name" value="tRNA-synt_1c"/>
    <property type="match status" value="1"/>
</dbReference>
<feature type="domain" description="Glutamyl/glutaminyl-tRNA synthetase class Ib catalytic" evidence="11">
    <location>
        <begin position="3"/>
        <end position="304"/>
    </location>
</feature>
<dbReference type="InterPro" id="IPR008925">
    <property type="entry name" value="aa_tRNA-synth_I_cd-bd_sf"/>
</dbReference>
<dbReference type="GO" id="GO:0000049">
    <property type="term" value="F:tRNA binding"/>
    <property type="evidence" value="ECO:0007669"/>
    <property type="project" value="InterPro"/>
</dbReference>
<evidence type="ECO:0000256" key="5">
    <source>
        <dbReference type="ARBA" id="ARBA00022598"/>
    </source>
</evidence>